<accession>A0A9D1EMH8</accession>
<dbReference type="PANTHER" id="PTHR42756">
    <property type="entry name" value="TRANSCRIPTIONAL REGULATOR, MARR"/>
    <property type="match status" value="1"/>
</dbReference>
<protein>
    <submittedName>
        <fullName evidence="5">MarR family transcriptional regulator</fullName>
    </submittedName>
</protein>
<reference evidence="5" key="1">
    <citation type="submission" date="2020-10" db="EMBL/GenBank/DDBJ databases">
        <authorList>
            <person name="Gilroy R."/>
        </authorList>
    </citation>
    <scope>NUCLEOTIDE SEQUENCE</scope>
    <source>
        <strain evidence="5">CHK157-1446</strain>
    </source>
</reference>
<organism evidence="5 6">
    <name type="scientific">Candidatus Faeciplasma gallinarum</name>
    <dbReference type="NCBI Taxonomy" id="2840799"/>
    <lineage>
        <taxon>Bacteria</taxon>
        <taxon>Bacillati</taxon>
        <taxon>Bacillota</taxon>
        <taxon>Clostridia</taxon>
        <taxon>Eubacteriales</taxon>
        <taxon>Oscillospiraceae</taxon>
        <taxon>Oscillospiraceae incertae sedis</taxon>
        <taxon>Candidatus Faeciplasma</taxon>
    </lineage>
</organism>
<dbReference type="Pfam" id="PF12802">
    <property type="entry name" value="MarR_2"/>
    <property type="match status" value="1"/>
</dbReference>
<gene>
    <name evidence="5" type="ORF">IAD01_00485</name>
</gene>
<keyword evidence="3" id="KW-0804">Transcription</keyword>
<dbReference type="InterPro" id="IPR036388">
    <property type="entry name" value="WH-like_DNA-bd_sf"/>
</dbReference>
<dbReference type="Gene3D" id="1.10.10.10">
    <property type="entry name" value="Winged helix-like DNA-binding domain superfamily/Winged helix DNA-binding domain"/>
    <property type="match status" value="1"/>
</dbReference>
<feature type="domain" description="HTH marR-type" evidence="4">
    <location>
        <begin position="1"/>
        <end position="133"/>
    </location>
</feature>
<sequence length="145" mass="16517">MPTILRQINIISRSAAQFRSANMKNSELGACHHSYILAICRHPGISGEELARHICVNKSNVARNLSYLEEKGYVRREQSGKDKRVTLCYPTEKMLEALPEVKRISEEWNRKITEELSAEEAEQFAAILDKVAKKAREFAERGGKE</sequence>
<keyword evidence="1" id="KW-0805">Transcription regulation</keyword>
<evidence type="ECO:0000256" key="3">
    <source>
        <dbReference type="ARBA" id="ARBA00023163"/>
    </source>
</evidence>
<dbReference type="AlphaFoldDB" id="A0A9D1EMH8"/>
<evidence type="ECO:0000256" key="1">
    <source>
        <dbReference type="ARBA" id="ARBA00023015"/>
    </source>
</evidence>
<dbReference type="PANTHER" id="PTHR42756:SF1">
    <property type="entry name" value="TRANSCRIPTIONAL REPRESSOR OF EMRAB OPERON"/>
    <property type="match status" value="1"/>
</dbReference>
<evidence type="ECO:0000259" key="4">
    <source>
        <dbReference type="PROSITE" id="PS50995"/>
    </source>
</evidence>
<proteinExistence type="predicted"/>
<reference evidence="5" key="2">
    <citation type="journal article" date="2021" name="PeerJ">
        <title>Extensive microbial diversity within the chicken gut microbiome revealed by metagenomics and culture.</title>
        <authorList>
            <person name="Gilroy R."/>
            <person name="Ravi A."/>
            <person name="Getino M."/>
            <person name="Pursley I."/>
            <person name="Horton D.L."/>
            <person name="Alikhan N.F."/>
            <person name="Baker D."/>
            <person name="Gharbi K."/>
            <person name="Hall N."/>
            <person name="Watson M."/>
            <person name="Adriaenssens E.M."/>
            <person name="Foster-Nyarko E."/>
            <person name="Jarju S."/>
            <person name="Secka A."/>
            <person name="Antonio M."/>
            <person name="Oren A."/>
            <person name="Chaudhuri R.R."/>
            <person name="La Ragione R."/>
            <person name="Hildebrand F."/>
            <person name="Pallen M.J."/>
        </authorList>
    </citation>
    <scope>NUCLEOTIDE SEQUENCE</scope>
    <source>
        <strain evidence="5">CHK157-1446</strain>
    </source>
</reference>
<dbReference type="GO" id="GO:0003700">
    <property type="term" value="F:DNA-binding transcription factor activity"/>
    <property type="evidence" value="ECO:0007669"/>
    <property type="project" value="InterPro"/>
</dbReference>
<keyword evidence="2" id="KW-0238">DNA-binding</keyword>
<dbReference type="Proteomes" id="UP000823982">
    <property type="component" value="Unassembled WGS sequence"/>
</dbReference>
<dbReference type="InterPro" id="IPR036390">
    <property type="entry name" value="WH_DNA-bd_sf"/>
</dbReference>
<dbReference type="InterPro" id="IPR000835">
    <property type="entry name" value="HTH_MarR-typ"/>
</dbReference>
<comment type="caution">
    <text evidence="5">The sequence shown here is derived from an EMBL/GenBank/DDBJ whole genome shotgun (WGS) entry which is preliminary data.</text>
</comment>
<evidence type="ECO:0000256" key="2">
    <source>
        <dbReference type="ARBA" id="ARBA00023125"/>
    </source>
</evidence>
<name>A0A9D1EMH8_9FIRM</name>
<evidence type="ECO:0000313" key="5">
    <source>
        <dbReference type="EMBL" id="HIS23874.1"/>
    </source>
</evidence>
<dbReference type="SUPFAM" id="SSF46785">
    <property type="entry name" value="Winged helix' DNA-binding domain"/>
    <property type="match status" value="1"/>
</dbReference>
<dbReference type="EMBL" id="DVIR01000005">
    <property type="protein sequence ID" value="HIS23874.1"/>
    <property type="molecule type" value="Genomic_DNA"/>
</dbReference>
<dbReference type="PRINTS" id="PR00598">
    <property type="entry name" value="HTHMARR"/>
</dbReference>
<dbReference type="SMART" id="SM00347">
    <property type="entry name" value="HTH_MARR"/>
    <property type="match status" value="1"/>
</dbReference>
<dbReference type="PROSITE" id="PS50995">
    <property type="entry name" value="HTH_MARR_2"/>
    <property type="match status" value="1"/>
</dbReference>
<dbReference type="GO" id="GO:0003677">
    <property type="term" value="F:DNA binding"/>
    <property type="evidence" value="ECO:0007669"/>
    <property type="project" value="UniProtKB-KW"/>
</dbReference>
<evidence type="ECO:0000313" key="6">
    <source>
        <dbReference type="Proteomes" id="UP000823982"/>
    </source>
</evidence>